<dbReference type="InterPro" id="IPR036890">
    <property type="entry name" value="HATPase_C_sf"/>
</dbReference>
<comment type="catalytic activity">
    <reaction evidence="1">
        <text>ATP + protein L-histidine = ADP + protein N-phospho-L-histidine.</text>
        <dbReference type="EC" id="2.7.13.3"/>
    </reaction>
</comment>
<dbReference type="InterPro" id="IPR003661">
    <property type="entry name" value="HisK_dim/P_dom"/>
</dbReference>
<dbReference type="PROSITE" id="PS51257">
    <property type="entry name" value="PROKAR_LIPOPROTEIN"/>
    <property type="match status" value="1"/>
</dbReference>
<dbReference type="InterPro" id="IPR050351">
    <property type="entry name" value="BphY/WalK/GraS-like"/>
</dbReference>
<evidence type="ECO:0000256" key="3">
    <source>
        <dbReference type="ARBA" id="ARBA00012438"/>
    </source>
</evidence>
<dbReference type="GO" id="GO:0000155">
    <property type="term" value="F:phosphorelay sensor kinase activity"/>
    <property type="evidence" value="ECO:0007669"/>
    <property type="project" value="InterPro"/>
</dbReference>
<keyword evidence="7 12" id="KW-0812">Transmembrane</keyword>
<evidence type="ECO:0000313" key="15">
    <source>
        <dbReference type="Proteomes" id="UP000051638"/>
    </source>
</evidence>
<dbReference type="EC" id="2.7.13.3" evidence="3"/>
<accession>A0A0R2DGG9</accession>
<evidence type="ECO:0000256" key="7">
    <source>
        <dbReference type="ARBA" id="ARBA00022692"/>
    </source>
</evidence>
<dbReference type="PATRIC" id="fig|1423796.3.peg.1925"/>
<keyword evidence="11 12" id="KW-0472">Membrane</keyword>
<evidence type="ECO:0000256" key="4">
    <source>
        <dbReference type="ARBA" id="ARBA00022475"/>
    </source>
</evidence>
<feature type="transmembrane region" description="Helical" evidence="12">
    <location>
        <begin position="12"/>
        <end position="30"/>
    </location>
</feature>
<dbReference type="Gene3D" id="3.30.565.10">
    <property type="entry name" value="Histidine kinase-like ATPase, C-terminal domain"/>
    <property type="match status" value="1"/>
</dbReference>
<comment type="caution">
    <text evidence="14">The sequence shown here is derived from an EMBL/GenBank/DDBJ whole genome shotgun (WGS) entry which is preliminary data.</text>
</comment>
<dbReference type="GO" id="GO:0016036">
    <property type="term" value="P:cellular response to phosphate starvation"/>
    <property type="evidence" value="ECO:0007669"/>
    <property type="project" value="TreeGrafter"/>
</dbReference>
<dbReference type="InterPro" id="IPR036097">
    <property type="entry name" value="HisK_dim/P_sf"/>
</dbReference>
<dbReference type="PROSITE" id="PS50109">
    <property type="entry name" value="HIS_KIN"/>
    <property type="match status" value="1"/>
</dbReference>
<dbReference type="STRING" id="1423796.FC24_GL001897"/>
<sequence>MSFFKYLRDQHLTIIFFAACLALTDFMLWLQPKEVMPWHDLLYLNLLLGLFFCGFLVATYWHQRQWYLQINSRCQAKAAGLNWRLEQPQTFAQQQVVTYVNQLLDYHQQSLAQLLRQNQDQKEFIASWVHDIKVPLAALQMLNESYQDRLPEKINFQMTDELTRIDHYVEQVLYYSRLDAFSKDYLIQEHALKTIINQVVRDNATYFLHKKIHFQLNGKNLTVLTDEKWLYFILNQIIANSLKYTAPNGHITVNLSQTEQGVKLSITDDGIGIAPQDLQRIFDKGFTGNNGRQKAVKATGLGLYLAKQLSEKLGHQLTAQSTIAQGTTLTLLFPFLSYYNDEFNRLLR</sequence>
<dbReference type="InterPro" id="IPR005467">
    <property type="entry name" value="His_kinase_dom"/>
</dbReference>
<evidence type="ECO:0000256" key="1">
    <source>
        <dbReference type="ARBA" id="ARBA00000085"/>
    </source>
</evidence>
<dbReference type="GO" id="GO:0005886">
    <property type="term" value="C:plasma membrane"/>
    <property type="evidence" value="ECO:0007669"/>
    <property type="project" value="UniProtKB-SubCell"/>
</dbReference>
<dbReference type="Gene3D" id="1.10.287.130">
    <property type="match status" value="1"/>
</dbReference>
<evidence type="ECO:0000256" key="12">
    <source>
        <dbReference type="SAM" id="Phobius"/>
    </source>
</evidence>
<evidence type="ECO:0000256" key="11">
    <source>
        <dbReference type="ARBA" id="ARBA00023136"/>
    </source>
</evidence>
<keyword evidence="4" id="KW-1003">Cell membrane</keyword>
<name>A0A0R2DGG9_9LACO</name>
<dbReference type="InterPro" id="IPR003594">
    <property type="entry name" value="HATPase_dom"/>
</dbReference>
<evidence type="ECO:0000256" key="2">
    <source>
        <dbReference type="ARBA" id="ARBA00004651"/>
    </source>
</evidence>
<protein>
    <recommendedName>
        <fullName evidence="3">histidine kinase</fullName>
        <ecNumber evidence="3">2.7.13.3</ecNumber>
    </recommendedName>
</protein>
<comment type="subcellular location">
    <subcellularLocation>
        <location evidence="2">Cell membrane</location>
        <topology evidence="2">Multi-pass membrane protein</topology>
    </subcellularLocation>
</comment>
<dbReference type="SMART" id="SM00387">
    <property type="entry name" value="HATPase_c"/>
    <property type="match status" value="1"/>
</dbReference>
<dbReference type="GO" id="GO:0004721">
    <property type="term" value="F:phosphoprotein phosphatase activity"/>
    <property type="evidence" value="ECO:0007669"/>
    <property type="project" value="TreeGrafter"/>
</dbReference>
<dbReference type="PRINTS" id="PR00344">
    <property type="entry name" value="BCTRLSENSOR"/>
</dbReference>
<keyword evidence="9 12" id="KW-1133">Transmembrane helix</keyword>
<dbReference type="PANTHER" id="PTHR45453">
    <property type="entry name" value="PHOSPHATE REGULON SENSOR PROTEIN PHOR"/>
    <property type="match status" value="1"/>
</dbReference>
<keyword evidence="8 14" id="KW-0418">Kinase</keyword>
<dbReference type="RefSeq" id="WP_057873057.1">
    <property type="nucleotide sequence ID" value="NZ_AYYI01000006.1"/>
</dbReference>
<gene>
    <name evidence="14" type="ORF">FC24_GL001897</name>
</gene>
<dbReference type="SUPFAM" id="SSF47384">
    <property type="entry name" value="Homodimeric domain of signal transducing histidine kinase"/>
    <property type="match status" value="1"/>
</dbReference>
<keyword evidence="15" id="KW-1185">Reference proteome</keyword>
<dbReference type="PANTHER" id="PTHR45453:SF2">
    <property type="entry name" value="HISTIDINE KINASE"/>
    <property type="match status" value="1"/>
</dbReference>
<dbReference type="Proteomes" id="UP000051638">
    <property type="component" value="Unassembled WGS sequence"/>
</dbReference>
<feature type="domain" description="Histidine kinase" evidence="13">
    <location>
        <begin position="127"/>
        <end position="337"/>
    </location>
</feature>
<evidence type="ECO:0000256" key="10">
    <source>
        <dbReference type="ARBA" id="ARBA00023012"/>
    </source>
</evidence>
<dbReference type="OrthoDB" id="9780487at2"/>
<evidence type="ECO:0000256" key="6">
    <source>
        <dbReference type="ARBA" id="ARBA00022679"/>
    </source>
</evidence>
<feature type="transmembrane region" description="Helical" evidence="12">
    <location>
        <begin position="42"/>
        <end position="61"/>
    </location>
</feature>
<dbReference type="InterPro" id="IPR004358">
    <property type="entry name" value="Sig_transdc_His_kin-like_C"/>
</dbReference>
<dbReference type="SMART" id="SM00388">
    <property type="entry name" value="HisKA"/>
    <property type="match status" value="1"/>
</dbReference>
<dbReference type="Pfam" id="PF00512">
    <property type="entry name" value="HisKA"/>
    <property type="match status" value="1"/>
</dbReference>
<dbReference type="SUPFAM" id="SSF55874">
    <property type="entry name" value="ATPase domain of HSP90 chaperone/DNA topoisomerase II/histidine kinase"/>
    <property type="match status" value="1"/>
</dbReference>
<evidence type="ECO:0000256" key="8">
    <source>
        <dbReference type="ARBA" id="ARBA00022777"/>
    </source>
</evidence>
<evidence type="ECO:0000259" key="13">
    <source>
        <dbReference type="PROSITE" id="PS50109"/>
    </source>
</evidence>
<evidence type="ECO:0000256" key="9">
    <source>
        <dbReference type="ARBA" id="ARBA00022989"/>
    </source>
</evidence>
<keyword evidence="6" id="KW-0808">Transferase</keyword>
<dbReference type="AlphaFoldDB" id="A0A0R2DGG9"/>
<proteinExistence type="predicted"/>
<organism evidence="14 15">
    <name type="scientific">Loigolactobacillus rennini DSM 20253</name>
    <dbReference type="NCBI Taxonomy" id="1423796"/>
    <lineage>
        <taxon>Bacteria</taxon>
        <taxon>Bacillati</taxon>
        <taxon>Bacillota</taxon>
        <taxon>Bacilli</taxon>
        <taxon>Lactobacillales</taxon>
        <taxon>Lactobacillaceae</taxon>
        <taxon>Loigolactobacillus</taxon>
    </lineage>
</organism>
<keyword evidence="10" id="KW-0902">Two-component regulatory system</keyword>
<dbReference type="CDD" id="cd00082">
    <property type="entry name" value="HisKA"/>
    <property type="match status" value="1"/>
</dbReference>
<evidence type="ECO:0000313" key="14">
    <source>
        <dbReference type="EMBL" id="KRM99814.1"/>
    </source>
</evidence>
<keyword evidence="5" id="KW-0597">Phosphoprotein</keyword>
<dbReference type="Pfam" id="PF02518">
    <property type="entry name" value="HATPase_c"/>
    <property type="match status" value="1"/>
</dbReference>
<evidence type="ECO:0000256" key="5">
    <source>
        <dbReference type="ARBA" id="ARBA00022553"/>
    </source>
</evidence>
<reference evidence="14 15" key="1">
    <citation type="journal article" date="2015" name="Genome Announc.">
        <title>Expanding the biotechnology potential of lactobacilli through comparative genomics of 213 strains and associated genera.</title>
        <authorList>
            <person name="Sun Z."/>
            <person name="Harris H.M."/>
            <person name="McCann A."/>
            <person name="Guo C."/>
            <person name="Argimon S."/>
            <person name="Zhang W."/>
            <person name="Yang X."/>
            <person name="Jeffery I.B."/>
            <person name="Cooney J.C."/>
            <person name="Kagawa T.F."/>
            <person name="Liu W."/>
            <person name="Song Y."/>
            <person name="Salvetti E."/>
            <person name="Wrobel A."/>
            <person name="Rasinkangas P."/>
            <person name="Parkhill J."/>
            <person name="Rea M.C."/>
            <person name="O'Sullivan O."/>
            <person name="Ritari J."/>
            <person name="Douillard F.P."/>
            <person name="Paul Ross R."/>
            <person name="Yang R."/>
            <person name="Briner A.E."/>
            <person name="Felis G.E."/>
            <person name="de Vos W.M."/>
            <person name="Barrangou R."/>
            <person name="Klaenhammer T.R."/>
            <person name="Caufield P.W."/>
            <person name="Cui Y."/>
            <person name="Zhang H."/>
            <person name="O'Toole P.W."/>
        </authorList>
    </citation>
    <scope>NUCLEOTIDE SEQUENCE [LARGE SCALE GENOMIC DNA]</scope>
    <source>
        <strain evidence="14 15">DSM 20253</strain>
    </source>
</reference>
<dbReference type="EMBL" id="AYYI01000006">
    <property type="protein sequence ID" value="KRM99814.1"/>
    <property type="molecule type" value="Genomic_DNA"/>
</dbReference>